<dbReference type="EMBL" id="JADLRE010000030">
    <property type="protein sequence ID" value="MBF6229090.1"/>
    <property type="molecule type" value="Genomic_DNA"/>
</dbReference>
<evidence type="ECO:0000313" key="5">
    <source>
        <dbReference type="Proteomes" id="UP000807309"/>
    </source>
</evidence>
<evidence type="ECO:0000259" key="3">
    <source>
        <dbReference type="PROSITE" id="PS50837"/>
    </source>
</evidence>
<evidence type="ECO:0000256" key="1">
    <source>
        <dbReference type="ARBA" id="ARBA00022737"/>
    </source>
</evidence>
<dbReference type="InterPro" id="IPR007111">
    <property type="entry name" value="NACHT_NTPase"/>
</dbReference>
<dbReference type="Gene3D" id="3.40.50.300">
    <property type="entry name" value="P-loop containing nucleotide triphosphate hydrolases"/>
    <property type="match status" value="1"/>
</dbReference>
<dbReference type="InterPro" id="IPR027417">
    <property type="entry name" value="P-loop_NTPase"/>
</dbReference>
<dbReference type="SUPFAM" id="SSF52540">
    <property type="entry name" value="P-loop containing nucleoside triphosphate hydrolases"/>
    <property type="match status" value="1"/>
</dbReference>
<evidence type="ECO:0000313" key="4">
    <source>
        <dbReference type="EMBL" id="MBF6229090.1"/>
    </source>
</evidence>
<organism evidence="4 5">
    <name type="scientific">Nocardia abscessus</name>
    <dbReference type="NCBI Taxonomy" id="120957"/>
    <lineage>
        <taxon>Bacteria</taxon>
        <taxon>Bacillati</taxon>
        <taxon>Actinomycetota</taxon>
        <taxon>Actinomycetes</taxon>
        <taxon>Mycobacteriales</taxon>
        <taxon>Nocardiaceae</taxon>
        <taxon>Nocardia</taxon>
    </lineage>
</organism>
<comment type="caution">
    <text evidence="4">The sequence shown here is derived from an EMBL/GenBank/DDBJ whole genome shotgun (WGS) entry which is preliminary data.</text>
</comment>
<dbReference type="InterPro" id="IPR053137">
    <property type="entry name" value="NLR-like"/>
</dbReference>
<feature type="region of interest" description="Disordered" evidence="2">
    <location>
        <begin position="1035"/>
        <end position="1062"/>
    </location>
</feature>
<protein>
    <submittedName>
        <fullName evidence="4">Tetratricopeptide repeat protein</fullName>
    </submittedName>
</protein>
<dbReference type="PROSITE" id="PS50837">
    <property type="entry name" value="NACHT"/>
    <property type="match status" value="1"/>
</dbReference>
<dbReference type="Pfam" id="PF13374">
    <property type="entry name" value="TPR_10"/>
    <property type="match status" value="4"/>
</dbReference>
<reference evidence="4 5" key="1">
    <citation type="submission" date="2020-10" db="EMBL/GenBank/DDBJ databases">
        <title>Identification of Nocardia species via Next-generation sequencing and recognition of intraspecies genetic diversity.</title>
        <authorList>
            <person name="Li P."/>
            <person name="Li P."/>
            <person name="Lu B."/>
        </authorList>
    </citation>
    <scope>NUCLEOTIDE SEQUENCE [LARGE SCALE GENOMIC DNA]</scope>
    <source>
        <strain evidence="4 5">N-11</strain>
    </source>
</reference>
<proteinExistence type="predicted"/>
<sequence>MGGKLALVVGSECAALPSLGFPGELASELYSALRETGWRSAIEHDGPLVSPTIAELVDALNQAFAAASDQQATLLISFVGHGIALSGGDFYLLALDSPPTPDSSIAFHVAQGIRERLNRFSPDGLIVVIDACETEQGVIGAARRWVDVLAHSSGRVELLVASGDGPAYSGCFTRTMVSTFSSGLAASGEYLLPADLTGPIAAACTRQQPRHLSFSAGDAARFGDPGLWLVPNAARRDDAVTGRPIAGSVDQLTRGLVLTDGLREQLSAVVETSGRLRAVVGPAGCGKSTLMALLVRPSLADNLEDLSSRYITAAVFLDVTATIESFATELSAQLRHRLSDYAAAVDAVERELFSRGDVERGLFDRMVREPLARLTKPGRRITLIVDGLDQPAAGSRELLVAAVSMLTRRSDLAHVRVIAGIRSGTGLEESPELSHMRRIDLRPPAAHDIAAAVRSHWDGAQSIGWAAAFDRLVRELDAQDLAGGWLLARLLTEIDRSASDSNILGTVDLDALVRERLDCAAIESGINATTLAILVASGEGPVLPLELLRSALAFQGIDSSHTQIRDIAVNLGALVIRGRPGTPQEALGIAHSALISPLTAALNELDIDLDEPHRSIVAAIETSTDERIADYARGSAVRHYLSFGDSAGAVRYLTNLDSTRAADNRDRWASWLPSFIDVVGPDRADTFAARGHLAWWRGESGDVSTAIAEFEQLETDLRRVMGPDAPETLSARESLAHWRGDHGDTATAIGELEQLLTDRQRVLGVEHPDTLQTAHNLAWWRGEIGDVAGAIIDYERILPARLRILGPDHPETLRTRNNLAHWRGENGDLNGAIVEYEHVLADRQRVLGPGHPDTLQTAHNLANRRGENGDLITAITEYQHILTERSRVLGPDHPNTLRTRNTLAQWLGENGDIDSAVTEYEQLLSDRQRILGSDHPDTLTTRNNVAYWRGRNADATSAVLELEQLLEDEIRALGPDHPLTLITRSNLAHWRGDQGNFTTAVAEYEQLLIDRLRILGPEHPDTHRTRRNAAYWRSRRNDGDTVSTVESQQHPGRLDVLGSDHP</sequence>
<dbReference type="PANTHER" id="PTHR46082:SF6">
    <property type="entry name" value="AAA+ ATPASE DOMAIN-CONTAINING PROTEIN-RELATED"/>
    <property type="match status" value="1"/>
</dbReference>
<dbReference type="Proteomes" id="UP000807309">
    <property type="component" value="Unassembled WGS sequence"/>
</dbReference>
<name>A0ABS0CFG8_9NOCA</name>
<dbReference type="PANTHER" id="PTHR46082">
    <property type="entry name" value="ATP/GTP-BINDING PROTEIN-RELATED"/>
    <property type="match status" value="1"/>
</dbReference>
<keyword evidence="5" id="KW-1185">Reference proteome</keyword>
<dbReference type="Pfam" id="PF13424">
    <property type="entry name" value="TPR_12"/>
    <property type="match status" value="1"/>
</dbReference>
<dbReference type="RefSeq" id="WP_195035955.1">
    <property type="nucleotide sequence ID" value="NZ_JADLRE010000030.1"/>
</dbReference>
<keyword evidence="1" id="KW-0677">Repeat</keyword>
<gene>
    <name evidence="4" type="ORF">IU470_28855</name>
</gene>
<accession>A0ABS0CFG8</accession>
<dbReference type="Gene3D" id="1.25.40.10">
    <property type="entry name" value="Tetratricopeptide repeat domain"/>
    <property type="match status" value="2"/>
</dbReference>
<dbReference type="Pfam" id="PF24883">
    <property type="entry name" value="NPHP3_N"/>
    <property type="match status" value="1"/>
</dbReference>
<evidence type="ECO:0000256" key="2">
    <source>
        <dbReference type="SAM" id="MobiDB-lite"/>
    </source>
</evidence>
<feature type="compositionally biased region" description="Polar residues" evidence="2">
    <location>
        <begin position="1040"/>
        <end position="1050"/>
    </location>
</feature>
<feature type="domain" description="NACHT" evidence="3">
    <location>
        <begin position="275"/>
        <end position="429"/>
    </location>
</feature>
<dbReference type="InterPro" id="IPR056884">
    <property type="entry name" value="NPHP3-like_N"/>
</dbReference>
<dbReference type="SUPFAM" id="SSF48452">
    <property type="entry name" value="TPR-like"/>
    <property type="match status" value="3"/>
</dbReference>
<dbReference type="Gene3D" id="3.40.50.1460">
    <property type="match status" value="1"/>
</dbReference>
<dbReference type="InterPro" id="IPR011990">
    <property type="entry name" value="TPR-like_helical_dom_sf"/>
</dbReference>